<organism evidence="2 3">
    <name type="scientific">Araneus ventricosus</name>
    <name type="common">Orbweaver spider</name>
    <name type="synonym">Epeira ventricosa</name>
    <dbReference type="NCBI Taxonomy" id="182803"/>
    <lineage>
        <taxon>Eukaryota</taxon>
        <taxon>Metazoa</taxon>
        <taxon>Ecdysozoa</taxon>
        <taxon>Arthropoda</taxon>
        <taxon>Chelicerata</taxon>
        <taxon>Arachnida</taxon>
        <taxon>Araneae</taxon>
        <taxon>Araneomorphae</taxon>
        <taxon>Entelegynae</taxon>
        <taxon>Araneoidea</taxon>
        <taxon>Araneidae</taxon>
        <taxon>Araneus</taxon>
    </lineage>
</organism>
<sequence length="111" mass="12253">MIRERQMPELSRRRRHGAVDIMSATALHENMNCATKTFCAHAAVYRVNSSGVTTSPSRINHRAAYARRQARAASAAACRHLPVHFAPCRSERSLSPAAAASLKSARQRAQR</sequence>
<name>A0A4Y2RLV3_ARAVE</name>
<dbReference type="AlphaFoldDB" id="A0A4Y2RLV3"/>
<proteinExistence type="predicted"/>
<feature type="compositionally biased region" description="Low complexity" evidence="1">
    <location>
        <begin position="93"/>
        <end position="104"/>
    </location>
</feature>
<keyword evidence="3" id="KW-1185">Reference proteome</keyword>
<evidence type="ECO:0000313" key="2">
    <source>
        <dbReference type="EMBL" id="GBN76802.1"/>
    </source>
</evidence>
<feature type="region of interest" description="Disordered" evidence="1">
    <location>
        <begin position="90"/>
        <end position="111"/>
    </location>
</feature>
<evidence type="ECO:0000313" key="3">
    <source>
        <dbReference type="Proteomes" id="UP000499080"/>
    </source>
</evidence>
<gene>
    <name evidence="2" type="ORF">AVEN_48505_1</name>
</gene>
<dbReference type="Proteomes" id="UP000499080">
    <property type="component" value="Unassembled WGS sequence"/>
</dbReference>
<comment type="caution">
    <text evidence="2">The sequence shown here is derived from an EMBL/GenBank/DDBJ whole genome shotgun (WGS) entry which is preliminary data.</text>
</comment>
<reference evidence="2 3" key="1">
    <citation type="journal article" date="2019" name="Sci. Rep.">
        <title>Orb-weaving spider Araneus ventricosus genome elucidates the spidroin gene catalogue.</title>
        <authorList>
            <person name="Kono N."/>
            <person name="Nakamura H."/>
            <person name="Ohtoshi R."/>
            <person name="Moran D.A.P."/>
            <person name="Shinohara A."/>
            <person name="Yoshida Y."/>
            <person name="Fujiwara M."/>
            <person name="Mori M."/>
            <person name="Tomita M."/>
            <person name="Arakawa K."/>
        </authorList>
    </citation>
    <scope>NUCLEOTIDE SEQUENCE [LARGE SCALE GENOMIC DNA]</scope>
</reference>
<evidence type="ECO:0000256" key="1">
    <source>
        <dbReference type="SAM" id="MobiDB-lite"/>
    </source>
</evidence>
<accession>A0A4Y2RLV3</accession>
<protein>
    <submittedName>
        <fullName evidence="2">Uncharacterized protein</fullName>
    </submittedName>
</protein>
<dbReference type="EMBL" id="BGPR01017648">
    <property type="protein sequence ID" value="GBN76802.1"/>
    <property type="molecule type" value="Genomic_DNA"/>
</dbReference>